<organism evidence="2 3">
    <name type="scientific">Scopulibacillus cellulosilyticus</name>
    <dbReference type="NCBI Taxonomy" id="2665665"/>
    <lineage>
        <taxon>Bacteria</taxon>
        <taxon>Bacillati</taxon>
        <taxon>Bacillota</taxon>
        <taxon>Bacilli</taxon>
        <taxon>Bacillales</taxon>
        <taxon>Sporolactobacillaceae</taxon>
        <taxon>Scopulibacillus</taxon>
    </lineage>
</organism>
<dbReference type="EMBL" id="JBHTCO010000019">
    <property type="protein sequence ID" value="MFC7394222.1"/>
    <property type="molecule type" value="Genomic_DNA"/>
</dbReference>
<comment type="caution">
    <text evidence="2">The sequence shown here is derived from an EMBL/GenBank/DDBJ whole genome shotgun (WGS) entry which is preliminary data.</text>
</comment>
<dbReference type="Pfam" id="PF10676">
    <property type="entry name" value="gerPA"/>
    <property type="match status" value="1"/>
</dbReference>
<keyword evidence="3" id="KW-1185">Reference proteome</keyword>
<protein>
    <submittedName>
        <fullName evidence="2">Spore germination protein</fullName>
    </submittedName>
</protein>
<gene>
    <name evidence="2" type="ORF">ACFQRG_14800</name>
</gene>
<dbReference type="Proteomes" id="UP001596505">
    <property type="component" value="Unassembled WGS sequence"/>
</dbReference>
<proteinExistence type="inferred from homology"/>
<dbReference type="PANTHER" id="PTHR37808:SF1">
    <property type="entry name" value="SPORE GERMINATION PROTEIN-LIKE PROTEIN YDZR"/>
    <property type="match status" value="1"/>
</dbReference>
<comment type="similarity">
    <text evidence="1">Belongs to the GerPA/GerPF family.</text>
</comment>
<evidence type="ECO:0000313" key="2">
    <source>
        <dbReference type="EMBL" id="MFC7394222.1"/>
    </source>
</evidence>
<evidence type="ECO:0000313" key="3">
    <source>
        <dbReference type="Proteomes" id="UP001596505"/>
    </source>
</evidence>
<name>A0ABW2PZT3_9BACL</name>
<dbReference type="PANTHER" id="PTHR37808">
    <property type="entry name" value="SPORE GERMINATION PROTEIN-LIKE PROTEIN YDZR-RELATED"/>
    <property type="match status" value="1"/>
</dbReference>
<dbReference type="RefSeq" id="WP_380967348.1">
    <property type="nucleotide sequence ID" value="NZ_JBHTCO010000019.1"/>
</dbReference>
<sequence length="73" mass="7652">MPSIILGPIKITAQESGAVFNNGDAFYISPKTAEKVLSGSGSFPTGDFHLINNFNSSTNTFDPDANDTDLAAT</sequence>
<reference evidence="3" key="1">
    <citation type="journal article" date="2019" name="Int. J. Syst. Evol. Microbiol.">
        <title>The Global Catalogue of Microorganisms (GCM) 10K type strain sequencing project: providing services to taxonomists for standard genome sequencing and annotation.</title>
        <authorList>
            <consortium name="The Broad Institute Genomics Platform"/>
            <consortium name="The Broad Institute Genome Sequencing Center for Infectious Disease"/>
            <person name="Wu L."/>
            <person name="Ma J."/>
        </authorList>
    </citation>
    <scope>NUCLEOTIDE SEQUENCE [LARGE SCALE GENOMIC DNA]</scope>
    <source>
        <strain evidence="3">CGMCC 1.16305</strain>
    </source>
</reference>
<dbReference type="InterPro" id="IPR019618">
    <property type="entry name" value="Spore_germination_GerPA"/>
</dbReference>
<accession>A0ABW2PZT3</accession>
<evidence type="ECO:0000256" key="1">
    <source>
        <dbReference type="ARBA" id="ARBA00008103"/>
    </source>
</evidence>